<dbReference type="InterPro" id="IPR038005">
    <property type="entry name" value="RX-like_CC"/>
</dbReference>
<keyword evidence="1" id="KW-0677">Repeat</keyword>
<dbReference type="InterPro" id="IPR027417">
    <property type="entry name" value="P-loop_NTPase"/>
</dbReference>
<keyword evidence="9" id="KW-1185">Reference proteome</keyword>
<dbReference type="EMBL" id="JARPOI010000014">
    <property type="protein sequence ID" value="KAJ9158730.1"/>
    <property type="molecule type" value="Genomic_DNA"/>
</dbReference>
<dbReference type="InterPro" id="IPR036388">
    <property type="entry name" value="WH-like_DNA-bd_sf"/>
</dbReference>
<feature type="domain" description="NB-ARC" evidence="5">
    <location>
        <begin position="167"/>
        <end position="323"/>
    </location>
</feature>
<dbReference type="CDD" id="cd14798">
    <property type="entry name" value="RX-CC_like"/>
    <property type="match status" value="1"/>
</dbReference>
<reference evidence="8" key="1">
    <citation type="journal article" date="2023" name="Plant Biotechnol. J.">
        <title>Chromosome-level wild Hevea brasiliensis genome provides new tools for genomic-assisted breeding and valuable loci to elevate rubber yield.</title>
        <authorList>
            <person name="Cheng H."/>
            <person name="Song X."/>
            <person name="Hu Y."/>
            <person name="Wu T."/>
            <person name="Yang Q."/>
            <person name="An Z."/>
            <person name="Feng S."/>
            <person name="Deng Z."/>
            <person name="Wu W."/>
            <person name="Zeng X."/>
            <person name="Tu M."/>
            <person name="Wang X."/>
            <person name="Huang H."/>
        </authorList>
    </citation>
    <scope>NUCLEOTIDE SEQUENCE</scope>
    <source>
        <strain evidence="8">MT/VB/25A 57/8</strain>
    </source>
</reference>
<gene>
    <name evidence="8" type="ORF">P3X46_024290</name>
</gene>
<name>A0ABQ9L212_HEVBR</name>
<dbReference type="Pfam" id="PF18052">
    <property type="entry name" value="Rx_N"/>
    <property type="match status" value="1"/>
</dbReference>
<dbReference type="Pfam" id="PF00931">
    <property type="entry name" value="NB-ARC"/>
    <property type="match status" value="1"/>
</dbReference>
<dbReference type="Gene3D" id="3.40.50.300">
    <property type="entry name" value="P-loop containing nucleotide triphosphate hydrolases"/>
    <property type="match status" value="1"/>
</dbReference>
<evidence type="ECO:0008006" key="10">
    <source>
        <dbReference type="Google" id="ProtNLM"/>
    </source>
</evidence>
<evidence type="ECO:0000313" key="9">
    <source>
        <dbReference type="Proteomes" id="UP001174677"/>
    </source>
</evidence>
<proteinExistence type="predicted"/>
<dbReference type="Gene3D" id="1.10.10.10">
    <property type="entry name" value="Winged helix-like DNA-binding domain superfamily/Winged helix DNA-binding domain"/>
    <property type="match status" value="1"/>
</dbReference>
<accession>A0ABQ9L212</accession>
<evidence type="ECO:0000256" key="2">
    <source>
        <dbReference type="ARBA" id="ARBA00022741"/>
    </source>
</evidence>
<dbReference type="PRINTS" id="PR00364">
    <property type="entry name" value="DISEASERSIST"/>
</dbReference>
<organism evidence="8 9">
    <name type="scientific">Hevea brasiliensis</name>
    <name type="common">Para rubber tree</name>
    <name type="synonym">Siphonia brasiliensis</name>
    <dbReference type="NCBI Taxonomy" id="3981"/>
    <lineage>
        <taxon>Eukaryota</taxon>
        <taxon>Viridiplantae</taxon>
        <taxon>Streptophyta</taxon>
        <taxon>Embryophyta</taxon>
        <taxon>Tracheophyta</taxon>
        <taxon>Spermatophyta</taxon>
        <taxon>Magnoliopsida</taxon>
        <taxon>eudicotyledons</taxon>
        <taxon>Gunneridae</taxon>
        <taxon>Pentapetalae</taxon>
        <taxon>rosids</taxon>
        <taxon>fabids</taxon>
        <taxon>Malpighiales</taxon>
        <taxon>Euphorbiaceae</taxon>
        <taxon>Crotonoideae</taxon>
        <taxon>Micrandreae</taxon>
        <taxon>Hevea</taxon>
    </lineage>
</organism>
<sequence length="487" mass="56333">MAEQIPFSIAQNLLTNVASFTFQEIGLVYGVKNDLCRLENTLSSVKAILLDAEWKQENSHAVKNWIKRLKDVVYDADDLLDQKATEDLRRKVEGQGRMVRKACDFFSFSNQIAFRLNIGHRIKDIKKRLDEVAEDMSTFGFITSNQVVVDMQVKNNWKETDSFKKRKKIAESLLRPDNQSNVCLVAIIGFGGLVKTTLAQLVFNDEEVVSHFDLKIWVCVSEESMVEMLVKIILRNATSNESSLDNTWKKKYLLVLDDVWNVNSRIWDQLRKYLMVGAVGSKILVTTRSKRVALAMGVDCPYALEGLTEDQSWDLLEKLVFREGTGRVNPNLIKIGKELAKKCKDSESEWLSVLENDVWKLFDSDNDIGPVLKLSYDHLPNYLRHCFVHCAMFPKDYEFDKEKLIQLWMAQGYVQCWSQSGNENLEDVADGYFNELLFRSFFQKDEYHLDRDYYKKHDLIHDLAKSIAGDNWLSSMTTLVKFDINWC</sequence>
<dbReference type="InterPro" id="IPR041118">
    <property type="entry name" value="Rx_N"/>
</dbReference>
<evidence type="ECO:0000256" key="4">
    <source>
        <dbReference type="ARBA" id="ARBA00022840"/>
    </source>
</evidence>
<feature type="domain" description="Disease resistance N-terminal" evidence="6">
    <location>
        <begin position="11"/>
        <end position="95"/>
    </location>
</feature>
<evidence type="ECO:0000259" key="6">
    <source>
        <dbReference type="Pfam" id="PF18052"/>
    </source>
</evidence>
<protein>
    <recommendedName>
        <fullName evidence="10">Rx N-terminal domain-containing protein</fullName>
    </recommendedName>
</protein>
<evidence type="ECO:0000313" key="8">
    <source>
        <dbReference type="EMBL" id="KAJ9158730.1"/>
    </source>
</evidence>
<dbReference type="Gene3D" id="1.20.5.4130">
    <property type="match status" value="1"/>
</dbReference>
<evidence type="ECO:0000256" key="3">
    <source>
        <dbReference type="ARBA" id="ARBA00022821"/>
    </source>
</evidence>
<keyword evidence="2" id="KW-0547">Nucleotide-binding</keyword>
<dbReference type="PANTHER" id="PTHR36766:SF35">
    <property type="entry name" value="DISEASE RESISTANCE PROTEIN RGA3"/>
    <property type="match status" value="1"/>
</dbReference>
<feature type="domain" description="Disease resistance protein winged helix" evidence="7">
    <location>
        <begin position="392"/>
        <end position="464"/>
    </location>
</feature>
<dbReference type="SUPFAM" id="SSF52540">
    <property type="entry name" value="P-loop containing nucleoside triphosphate hydrolases"/>
    <property type="match status" value="1"/>
</dbReference>
<comment type="caution">
    <text evidence="8">The sequence shown here is derived from an EMBL/GenBank/DDBJ whole genome shotgun (WGS) entry which is preliminary data.</text>
</comment>
<dbReference type="Proteomes" id="UP001174677">
    <property type="component" value="Chromosome 14"/>
</dbReference>
<dbReference type="PANTHER" id="PTHR36766">
    <property type="entry name" value="PLANT BROAD-SPECTRUM MILDEW RESISTANCE PROTEIN RPW8"/>
    <property type="match status" value="1"/>
</dbReference>
<evidence type="ECO:0000259" key="7">
    <source>
        <dbReference type="Pfam" id="PF23559"/>
    </source>
</evidence>
<keyword evidence="4" id="KW-0067">ATP-binding</keyword>
<dbReference type="InterPro" id="IPR058922">
    <property type="entry name" value="WHD_DRP"/>
</dbReference>
<dbReference type="Pfam" id="PF23559">
    <property type="entry name" value="WHD_DRP"/>
    <property type="match status" value="1"/>
</dbReference>
<evidence type="ECO:0000259" key="5">
    <source>
        <dbReference type="Pfam" id="PF00931"/>
    </source>
</evidence>
<evidence type="ECO:0000256" key="1">
    <source>
        <dbReference type="ARBA" id="ARBA00022737"/>
    </source>
</evidence>
<keyword evidence="3" id="KW-0611">Plant defense</keyword>
<dbReference type="InterPro" id="IPR002182">
    <property type="entry name" value="NB-ARC"/>
</dbReference>